<feature type="domain" description="Lon proteolytic" evidence="4">
    <location>
        <begin position="240"/>
        <end position="341"/>
    </location>
</feature>
<dbReference type="GO" id="GO:0004176">
    <property type="term" value="F:ATP-dependent peptidase activity"/>
    <property type="evidence" value="ECO:0007669"/>
    <property type="project" value="UniProtKB-UniRule"/>
</dbReference>
<dbReference type="InterPro" id="IPR008269">
    <property type="entry name" value="Lon_proteolytic"/>
</dbReference>
<dbReference type="SUPFAM" id="SSF50156">
    <property type="entry name" value="PDZ domain-like"/>
    <property type="match status" value="1"/>
</dbReference>
<dbReference type="PROSITE" id="PS51786">
    <property type="entry name" value="LON_PROTEOLYTIC"/>
    <property type="match status" value="1"/>
</dbReference>
<evidence type="ECO:0000313" key="6">
    <source>
        <dbReference type="Proteomes" id="UP000186218"/>
    </source>
</evidence>
<evidence type="ECO:0000313" key="5">
    <source>
        <dbReference type="EMBL" id="SIS05119.1"/>
    </source>
</evidence>
<feature type="active site" evidence="1">
    <location>
        <position position="248"/>
    </location>
</feature>
<comment type="catalytic activity">
    <reaction evidence="1">
        <text>Hydrolysis of proteins in presence of ATP.</text>
        <dbReference type="EC" id="3.4.21.53"/>
    </reaction>
</comment>
<dbReference type="STRING" id="1344003.SAMN05445060_2392"/>
<dbReference type="Pfam" id="PF05362">
    <property type="entry name" value="Lon_C"/>
    <property type="match status" value="1"/>
</dbReference>
<dbReference type="Proteomes" id="UP000186218">
    <property type="component" value="Unassembled WGS sequence"/>
</dbReference>
<evidence type="ECO:0000256" key="2">
    <source>
        <dbReference type="SAM" id="MobiDB-lite"/>
    </source>
</evidence>
<evidence type="ECO:0000256" key="1">
    <source>
        <dbReference type="PROSITE-ProRule" id="PRU01122"/>
    </source>
</evidence>
<dbReference type="GO" id="GO:0006508">
    <property type="term" value="P:proteolysis"/>
    <property type="evidence" value="ECO:0007669"/>
    <property type="project" value="UniProtKB-KW"/>
</dbReference>
<feature type="region of interest" description="Disordered" evidence="2">
    <location>
        <begin position="104"/>
        <end position="130"/>
    </location>
</feature>
<feature type="active site" evidence="1">
    <location>
        <position position="293"/>
    </location>
</feature>
<dbReference type="InterPro" id="IPR020568">
    <property type="entry name" value="Ribosomal_Su5_D2-typ_SF"/>
</dbReference>
<keyword evidence="1" id="KW-0645">Protease</keyword>
<comment type="similarity">
    <text evidence="1">Belongs to the peptidase S16 family.</text>
</comment>
<accession>A0A1N7FXS2</accession>
<feature type="compositionally biased region" description="Basic and acidic residues" evidence="2">
    <location>
        <begin position="104"/>
        <end position="116"/>
    </location>
</feature>
<dbReference type="EC" id="3.4.21.53" evidence="1"/>
<dbReference type="SMART" id="SM00228">
    <property type="entry name" value="PDZ"/>
    <property type="match status" value="1"/>
</dbReference>
<dbReference type="EMBL" id="FTNT01000006">
    <property type="protein sequence ID" value="SIS05119.1"/>
    <property type="molecule type" value="Genomic_DNA"/>
</dbReference>
<feature type="domain" description="PDZ" evidence="3">
    <location>
        <begin position="145"/>
        <end position="201"/>
    </location>
</feature>
<dbReference type="InterPro" id="IPR036034">
    <property type="entry name" value="PDZ_sf"/>
</dbReference>
<dbReference type="Pfam" id="PF13180">
    <property type="entry name" value="PDZ_2"/>
    <property type="match status" value="1"/>
</dbReference>
<keyword evidence="1" id="KW-0378">Hydrolase</keyword>
<dbReference type="AlphaFoldDB" id="A0A1N7FXS2"/>
<dbReference type="GO" id="GO:0004252">
    <property type="term" value="F:serine-type endopeptidase activity"/>
    <property type="evidence" value="ECO:0007669"/>
    <property type="project" value="UniProtKB-UniRule"/>
</dbReference>
<dbReference type="InterPro" id="IPR014721">
    <property type="entry name" value="Ribsml_uS5_D2-typ_fold_subgr"/>
</dbReference>
<dbReference type="PROSITE" id="PS50106">
    <property type="entry name" value="PDZ"/>
    <property type="match status" value="1"/>
</dbReference>
<feature type="compositionally biased region" description="Polar residues" evidence="2">
    <location>
        <begin position="117"/>
        <end position="130"/>
    </location>
</feature>
<gene>
    <name evidence="5" type="ORF">SAMN05445060_2392</name>
</gene>
<dbReference type="SUPFAM" id="SSF54211">
    <property type="entry name" value="Ribosomal protein S5 domain 2-like"/>
    <property type="match status" value="1"/>
</dbReference>
<reference evidence="5 6" key="1">
    <citation type="submission" date="2017-01" db="EMBL/GenBank/DDBJ databases">
        <authorList>
            <person name="Mah S.A."/>
            <person name="Swanson W.J."/>
            <person name="Moy G.W."/>
            <person name="Vacquier V.D."/>
        </authorList>
    </citation>
    <scope>NUCLEOTIDE SEQUENCE [LARGE SCALE GENOMIC DNA]</scope>
    <source>
        <strain evidence="5 6">CPCC 203464</strain>
    </source>
</reference>
<keyword evidence="1" id="KW-0720">Serine protease</keyword>
<keyword evidence="6" id="KW-1185">Reference proteome</keyword>
<sequence>MNYRGAVPVLPAHRRIVTVAVSALLLVVLILVGAVVRVPYVALGPGPTVNTLADVGGREVVEVEGAPEKKTTGHLNLTTVSVADRMTLFEAMAAWFSGRQSLEPRETVFPPDKSDQQVEQQNAQEMGGSQDSATLAALSYLKKTVLTVDVDNGGPAKGALRSGDQVTSVDGTEVASPEALRDAVSDKKPGTPVRLDIVRDGQSSTATVTLGSRPGQTDKGYLGVTPRLRAAADAQKVTFNVGDIGGPSAGLMLSLAIVDKLVPQQLTGGKFIAGTGTIDESRQVGSIGGITHKTLAAREAGAGWFLVPAGNCAEAKSDAPGGLELLKVSSLDDAITTLGDLTAGKPAPHC</sequence>
<evidence type="ECO:0000259" key="4">
    <source>
        <dbReference type="PROSITE" id="PS51786"/>
    </source>
</evidence>
<name>A0A1N7FXS2_9NOCA</name>
<dbReference type="Gene3D" id="2.30.42.10">
    <property type="match status" value="1"/>
</dbReference>
<proteinExistence type="inferred from homology"/>
<organism evidence="5 6">
    <name type="scientific">Williamsia sterculiae</name>
    <dbReference type="NCBI Taxonomy" id="1344003"/>
    <lineage>
        <taxon>Bacteria</taxon>
        <taxon>Bacillati</taxon>
        <taxon>Actinomycetota</taxon>
        <taxon>Actinomycetes</taxon>
        <taxon>Mycobacteriales</taxon>
        <taxon>Nocardiaceae</taxon>
        <taxon>Williamsia</taxon>
    </lineage>
</organism>
<protein>
    <recommendedName>
        <fullName evidence="1">endopeptidase La</fullName>
        <ecNumber evidence="1">3.4.21.53</ecNumber>
    </recommendedName>
</protein>
<dbReference type="InterPro" id="IPR001478">
    <property type="entry name" value="PDZ"/>
</dbReference>
<evidence type="ECO:0000259" key="3">
    <source>
        <dbReference type="PROSITE" id="PS50106"/>
    </source>
</evidence>
<dbReference type="Gene3D" id="3.30.230.10">
    <property type="match status" value="1"/>
</dbReference>